<dbReference type="Proteomes" id="UP000000447">
    <property type="component" value="Plasmid unnamed"/>
</dbReference>
<feature type="transmembrane region" description="Helical" evidence="12">
    <location>
        <begin position="63"/>
        <end position="85"/>
    </location>
</feature>
<sequence>MERTMRDEARLRASEPKGPLRWGALAAGVLGAMASSACAFQATMGSTQIQVQSQGGNSTGNPVAAGLELVFLLTLVSLLPTILIVMTSFTRIVIVLSFVRSAIGVPQLPPNQVLIGLALFLTVFVMAPTWQAVNRDALQPYLRGEINQRTALERGLQPLRTFMFRQTRERDIALFMSLGNLPRPRTPEDVPTWVLVPAFILSELKTAFTMGFVLFIPFLVIDLIVSSTLMAMGMIMVPPVVISLPFKLLLFVMVDGWDLLVRSLVVSFGTG</sequence>
<dbReference type="NCBIfam" id="TIGR01103">
    <property type="entry name" value="fliP"/>
    <property type="match status" value="1"/>
</dbReference>
<comment type="function">
    <text evidence="12">Plays a role in the flagellum-specific transport system.</text>
</comment>
<evidence type="ECO:0000256" key="1">
    <source>
        <dbReference type="ARBA" id="ARBA00006257"/>
    </source>
</evidence>
<keyword evidence="3 12" id="KW-0813">Transport</keyword>
<dbReference type="KEGG" id="tro:trd_A0034"/>
<keyword evidence="14" id="KW-1185">Reference proteome</keyword>
<feature type="transmembrane region" description="Helical" evidence="12">
    <location>
        <begin position="231"/>
        <end position="254"/>
    </location>
</feature>
<evidence type="ECO:0000313" key="14">
    <source>
        <dbReference type="Proteomes" id="UP000000447"/>
    </source>
</evidence>
<name>B9L5A7_THERP</name>
<comment type="subcellular location">
    <subcellularLocation>
        <location evidence="12">Cell membrane</location>
        <topology evidence="12">Multi-pass membrane protein</topology>
    </subcellularLocation>
    <subcellularLocation>
        <location evidence="12">Bacterial flagellum basal body</location>
    </subcellularLocation>
</comment>
<evidence type="ECO:0000256" key="4">
    <source>
        <dbReference type="ARBA" id="ARBA00022475"/>
    </source>
</evidence>
<evidence type="ECO:0000256" key="9">
    <source>
        <dbReference type="ARBA" id="ARBA00023136"/>
    </source>
</evidence>
<evidence type="ECO:0000256" key="3">
    <source>
        <dbReference type="ARBA" id="ARBA00022448"/>
    </source>
</evidence>
<dbReference type="InterPro" id="IPR005837">
    <property type="entry name" value="FliP"/>
</dbReference>
<evidence type="ECO:0000313" key="13">
    <source>
        <dbReference type="EMBL" id="ACM07164.1"/>
    </source>
</evidence>
<proteinExistence type="inferred from homology"/>
<keyword evidence="13" id="KW-0966">Cell projection</keyword>
<keyword evidence="10" id="KW-0975">Bacterial flagellum</keyword>
<geneLocation type="plasmid" evidence="14">
    <name>Tros</name>
</geneLocation>
<keyword evidence="13" id="KW-0614">Plasmid</keyword>
<dbReference type="GO" id="GO:0009306">
    <property type="term" value="P:protein secretion"/>
    <property type="evidence" value="ECO:0007669"/>
    <property type="project" value="UniProtKB-UniRule"/>
</dbReference>
<feature type="transmembrane region" description="Helical" evidence="12">
    <location>
        <begin position="114"/>
        <end position="133"/>
    </location>
</feature>
<evidence type="ECO:0000256" key="7">
    <source>
        <dbReference type="ARBA" id="ARBA00022927"/>
    </source>
</evidence>
<evidence type="ECO:0000256" key="6">
    <source>
        <dbReference type="ARBA" id="ARBA00022795"/>
    </source>
</evidence>
<protein>
    <recommendedName>
        <fullName evidence="2 12">Flagellar biosynthetic protein FliP</fullName>
    </recommendedName>
</protein>
<dbReference type="GO" id="GO:0009425">
    <property type="term" value="C:bacterial-type flagellum basal body"/>
    <property type="evidence" value="ECO:0007669"/>
    <property type="project" value="UniProtKB-SubCell"/>
</dbReference>
<comment type="similarity">
    <text evidence="1 12">Belongs to the FliP/MopC/SpaP family.</text>
</comment>
<dbReference type="NCBIfam" id="NF009438">
    <property type="entry name" value="PRK12797.1"/>
    <property type="match status" value="1"/>
</dbReference>
<dbReference type="AlphaFoldDB" id="B9L5A7"/>
<dbReference type="PANTHER" id="PTHR30587">
    <property type="entry name" value="FLAGELLAR BIOSYNTHETIC PROTEIN FLIP"/>
    <property type="match status" value="1"/>
</dbReference>
<keyword evidence="5 12" id="KW-0812">Transmembrane</keyword>
<keyword evidence="13" id="KW-0969">Cilium</keyword>
<dbReference type="EMBL" id="CP001276">
    <property type="protein sequence ID" value="ACM07164.1"/>
    <property type="molecule type" value="Genomic_DNA"/>
</dbReference>
<dbReference type="eggNOG" id="COG1338">
    <property type="taxonomic scope" value="Bacteria"/>
</dbReference>
<evidence type="ECO:0000256" key="8">
    <source>
        <dbReference type="ARBA" id="ARBA00022989"/>
    </source>
</evidence>
<dbReference type="PRINTS" id="PR01302">
    <property type="entry name" value="TYPE3IMPPROT"/>
</dbReference>
<keyword evidence="6 12" id="KW-1005">Bacterial flagellum biogenesis</keyword>
<accession>B9L5A7</accession>
<gene>
    <name evidence="12 13" type="primary">fliP</name>
    <name evidence="13" type="ordered locus">trd_A0034</name>
</gene>
<keyword evidence="9 12" id="KW-0472">Membrane</keyword>
<dbReference type="PRINTS" id="PR00951">
    <property type="entry name" value="FLGBIOSNFLIP"/>
</dbReference>
<evidence type="ECO:0000256" key="2">
    <source>
        <dbReference type="ARBA" id="ARBA00021714"/>
    </source>
</evidence>
<evidence type="ECO:0000256" key="12">
    <source>
        <dbReference type="RuleBase" id="RU362069"/>
    </source>
</evidence>
<dbReference type="Pfam" id="PF00813">
    <property type="entry name" value="FliP"/>
    <property type="match status" value="1"/>
</dbReference>
<dbReference type="PROSITE" id="PS01061">
    <property type="entry name" value="FLIP_2"/>
    <property type="match status" value="1"/>
</dbReference>
<dbReference type="InterPro" id="IPR005838">
    <property type="entry name" value="T3SS_IM_P"/>
</dbReference>
<dbReference type="RefSeq" id="WP_012643151.1">
    <property type="nucleotide sequence ID" value="NC_011961.1"/>
</dbReference>
<keyword evidence="7 12" id="KW-0653">Protein transport</keyword>
<dbReference type="GO" id="GO:0044781">
    <property type="term" value="P:bacterial-type flagellum organization"/>
    <property type="evidence" value="ECO:0007669"/>
    <property type="project" value="UniProtKB-UniRule"/>
</dbReference>
<dbReference type="GO" id="GO:0005886">
    <property type="term" value="C:plasma membrane"/>
    <property type="evidence" value="ECO:0007669"/>
    <property type="project" value="UniProtKB-SubCell"/>
</dbReference>
<evidence type="ECO:0000256" key="5">
    <source>
        <dbReference type="ARBA" id="ARBA00022692"/>
    </source>
</evidence>
<organism evidence="13 14">
    <name type="scientific">Thermomicrobium roseum (strain ATCC 27502 / DSM 5159 / P-2)</name>
    <dbReference type="NCBI Taxonomy" id="309801"/>
    <lineage>
        <taxon>Bacteria</taxon>
        <taxon>Pseudomonadati</taxon>
        <taxon>Thermomicrobiota</taxon>
        <taxon>Thermomicrobia</taxon>
        <taxon>Thermomicrobiales</taxon>
        <taxon>Thermomicrobiaceae</taxon>
        <taxon>Thermomicrobium</taxon>
    </lineage>
</organism>
<keyword evidence="11 12" id="KW-1006">Bacterial flagellum protein export</keyword>
<evidence type="ECO:0000256" key="11">
    <source>
        <dbReference type="ARBA" id="ARBA00023225"/>
    </source>
</evidence>
<dbReference type="HOGENOM" id="CLU_042028_0_1_0"/>
<keyword evidence="4 12" id="KW-1003">Cell membrane</keyword>
<reference evidence="13 14" key="1">
    <citation type="journal article" date="2009" name="PLoS ONE">
        <title>Complete genome sequence of the aerobic CO-oxidizing thermophile Thermomicrobium roseum.</title>
        <authorList>
            <person name="Wu D."/>
            <person name="Raymond J."/>
            <person name="Wu M."/>
            <person name="Chatterji S."/>
            <person name="Ren Q."/>
            <person name="Graham J.E."/>
            <person name="Bryant D.A."/>
            <person name="Robb F."/>
            <person name="Colman A."/>
            <person name="Tallon L.J."/>
            <person name="Badger J.H."/>
            <person name="Madupu R."/>
            <person name="Ward N.L."/>
            <person name="Eisen J.A."/>
        </authorList>
    </citation>
    <scope>NUCLEOTIDE SEQUENCE [LARGE SCALE GENOMIC DNA]</scope>
    <source>
        <strain evidence="14">ATCC 27502 / DSM 5159 / P-2</strain>
        <plasmid evidence="13">unnamed</plasmid>
    </source>
</reference>
<keyword evidence="13" id="KW-0282">Flagellum</keyword>
<keyword evidence="8 12" id="KW-1133">Transmembrane helix</keyword>
<feature type="transmembrane region" description="Helical" evidence="12">
    <location>
        <begin position="207"/>
        <end position="225"/>
    </location>
</feature>
<dbReference type="PANTHER" id="PTHR30587:SF0">
    <property type="entry name" value="FLAGELLAR BIOSYNTHETIC PROTEIN FLIP"/>
    <property type="match status" value="1"/>
</dbReference>
<evidence type="ECO:0000256" key="10">
    <source>
        <dbReference type="ARBA" id="ARBA00023143"/>
    </source>
</evidence>